<name>A0A0F9UVQ2_9ZZZZ</name>
<sequence>MDSNVERIIKEVKDHGYEDPIVKSYYRIFVDLFKFFYKTKSEILLHTQIFSIDELKEAFKLELARIKNIKVTDTDKDKLKIYLENNTKASQSFLKFYEKNLETMLIIADEMKGVIEELDESDFDYMKLDGRTWDNYSREEEFKNNLEKFEKLEKARKTRKKVKGATLLVDYFITNPTFEQLQTIQILTSTGKKIRLYGYYHNLDNAKPLIENKEYHNLKYYYDEGPKKGQEYHGKVENLRVSFV</sequence>
<reference evidence="1" key="1">
    <citation type="journal article" date="2015" name="Nature">
        <title>Complex archaea that bridge the gap between prokaryotes and eukaryotes.</title>
        <authorList>
            <person name="Spang A."/>
            <person name="Saw J.H."/>
            <person name="Jorgensen S.L."/>
            <person name="Zaremba-Niedzwiedzka K."/>
            <person name="Martijn J."/>
            <person name="Lind A.E."/>
            <person name="van Eijk R."/>
            <person name="Schleper C."/>
            <person name="Guy L."/>
            <person name="Ettema T.J."/>
        </authorList>
    </citation>
    <scope>NUCLEOTIDE SEQUENCE</scope>
</reference>
<gene>
    <name evidence="1" type="ORF">LCGC14_0176530</name>
</gene>
<protein>
    <submittedName>
        <fullName evidence="1">Uncharacterized protein</fullName>
    </submittedName>
</protein>
<evidence type="ECO:0000313" key="1">
    <source>
        <dbReference type="EMBL" id="KKN95784.1"/>
    </source>
</evidence>
<proteinExistence type="predicted"/>
<dbReference type="EMBL" id="LAZR01000069">
    <property type="protein sequence ID" value="KKN95784.1"/>
    <property type="molecule type" value="Genomic_DNA"/>
</dbReference>
<comment type="caution">
    <text evidence="1">The sequence shown here is derived from an EMBL/GenBank/DDBJ whole genome shotgun (WGS) entry which is preliminary data.</text>
</comment>
<organism evidence="1">
    <name type="scientific">marine sediment metagenome</name>
    <dbReference type="NCBI Taxonomy" id="412755"/>
    <lineage>
        <taxon>unclassified sequences</taxon>
        <taxon>metagenomes</taxon>
        <taxon>ecological metagenomes</taxon>
    </lineage>
</organism>
<accession>A0A0F9UVQ2</accession>
<dbReference type="AlphaFoldDB" id="A0A0F9UVQ2"/>